<sequence>MTSAVMYMNAIVHVRKQRTVPCWEISSHRRGTEAKTSLAFLFAVRFLSTSPIGSWLLLRQRFNAVGFFSNYLLGIGSRFHSDVISEYYSSYVTGSGSRAPSTPTSLRHFHMLRKVEVELCTLETFLAEKSSLPRVTELIHRLGPTNGHLFHLSSRSIYPSSVLHRTILEQRHLLR</sequence>
<name>A0A6A4GER3_9AGAR</name>
<dbReference type="EMBL" id="ML770307">
    <property type="protein sequence ID" value="KAE9383845.1"/>
    <property type="molecule type" value="Genomic_DNA"/>
</dbReference>
<dbReference type="AlphaFoldDB" id="A0A6A4GER3"/>
<organism evidence="2 3">
    <name type="scientific">Gymnopus androsaceus JB14</name>
    <dbReference type="NCBI Taxonomy" id="1447944"/>
    <lineage>
        <taxon>Eukaryota</taxon>
        <taxon>Fungi</taxon>
        <taxon>Dikarya</taxon>
        <taxon>Basidiomycota</taxon>
        <taxon>Agaricomycotina</taxon>
        <taxon>Agaricomycetes</taxon>
        <taxon>Agaricomycetidae</taxon>
        <taxon>Agaricales</taxon>
        <taxon>Marasmiineae</taxon>
        <taxon>Omphalotaceae</taxon>
        <taxon>Gymnopus</taxon>
    </lineage>
</organism>
<dbReference type="Proteomes" id="UP000799118">
    <property type="component" value="Unassembled WGS sequence"/>
</dbReference>
<keyword evidence="1" id="KW-0472">Membrane</keyword>
<proteinExistence type="predicted"/>
<protein>
    <submittedName>
        <fullName evidence="2">Uncharacterized protein</fullName>
    </submittedName>
</protein>
<accession>A0A6A4GER3</accession>
<keyword evidence="3" id="KW-1185">Reference proteome</keyword>
<keyword evidence="1" id="KW-0812">Transmembrane</keyword>
<reference evidence="2" key="1">
    <citation type="journal article" date="2019" name="Environ. Microbiol.">
        <title>Fungal ecological strategies reflected in gene transcription - a case study of two litter decomposers.</title>
        <authorList>
            <person name="Barbi F."/>
            <person name="Kohler A."/>
            <person name="Barry K."/>
            <person name="Baskaran P."/>
            <person name="Daum C."/>
            <person name="Fauchery L."/>
            <person name="Ihrmark K."/>
            <person name="Kuo A."/>
            <person name="LaButti K."/>
            <person name="Lipzen A."/>
            <person name="Morin E."/>
            <person name="Grigoriev I.V."/>
            <person name="Henrissat B."/>
            <person name="Lindahl B."/>
            <person name="Martin F."/>
        </authorList>
    </citation>
    <scope>NUCLEOTIDE SEQUENCE</scope>
    <source>
        <strain evidence="2">JB14</strain>
    </source>
</reference>
<gene>
    <name evidence="2" type="ORF">BT96DRAFT_711221</name>
</gene>
<evidence type="ECO:0000313" key="2">
    <source>
        <dbReference type="EMBL" id="KAE9383845.1"/>
    </source>
</evidence>
<keyword evidence="1" id="KW-1133">Transmembrane helix</keyword>
<feature type="transmembrane region" description="Helical" evidence="1">
    <location>
        <begin position="38"/>
        <end position="58"/>
    </location>
</feature>
<evidence type="ECO:0000256" key="1">
    <source>
        <dbReference type="SAM" id="Phobius"/>
    </source>
</evidence>
<evidence type="ECO:0000313" key="3">
    <source>
        <dbReference type="Proteomes" id="UP000799118"/>
    </source>
</evidence>